<dbReference type="PROSITE" id="PS51819">
    <property type="entry name" value="VOC"/>
    <property type="match status" value="1"/>
</dbReference>
<keyword evidence="1" id="KW-0479">Metal-binding</keyword>
<dbReference type="RefSeq" id="WP_065234257.1">
    <property type="nucleotide sequence ID" value="NZ_JTJS01000035.1"/>
</dbReference>
<evidence type="ECO:0000313" key="3">
    <source>
        <dbReference type="EMBL" id="OBX10236.1"/>
    </source>
</evidence>
<dbReference type="NCBIfam" id="NF008551">
    <property type="entry name" value="PRK11478.1"/>
    <property type="match status" value="1"/>
</dbReference>
<dbReference type="PANTHER" id="PTHR36113:SF6">
    <property type="entry name" value="FOSFOMYCIN RESISTANCE PROTEIN FOSX"/>
    <property type="match status" value="1"/>
</dbReference>
<dbReference type="Proteomes" id="UP000243168">
    <property type="component" value="Unassembled WGS sequence"/>
</dbReference>
<evidence type="ECO:0000313" key="4">
    <source>
        <dbReference type="Proteomes" id="UP000243168"/>
    </source>
</evidence>
<evidence type="ECO:0000259" key="2">
    <source>
        <dbReference type="PROSITE" id="PS51819"/>
    </source>
</evidence>
<dbReference type="AlphaFoldDB" id="A0A1A7Q800"/>
<evidence type="ECO:0000256" key="1">
    <source>
        <dbReference type="ARBA" id="ARBA00022723"/>
    </source>
</evidence>
<name>A0A1A7Q800_9PAST</name>
<organism evidence="3 4">
    <name type="scientific">Gallibacterium genomosp. 3</name>
    <dbReference type="NCBI Taxonomy" id="505345"/>
    <lineage>
        <taxon>Bacteria</taxon>
        <taxon>Pseudomonadati</taxon>
        <taxon>Pseudomonadota</taxon>
        <taxon>Gammaproteobacteria</taxon>
        <taxon>Pasteurellales</taxon>
        <taxon>Pasteurellaceae</taxon>
        <taxon>Gallibacterium</taxon>
    </lineage>
</organism>
<dbReference type="InterPro" id="IPR037478">
    <property type="entry name" value="YwkD-like_dom"/>
</dbReference>
<dbReference type="SUPFAM" id="SSF54593">
    <property type="entry name" value="Glyoxalase/Bleomycin resistance protein/Dihydroxybiphenyl dioxygenase"/>
    <property type="match status" value="1"/>
</dbReference>
<dbReference type="Pfam" id="PF00903">
    <property type="entry name" value="Glyoxalase"/>
    <property type="match status" value="1"/>
</dbReference>
<dbReference type="GO" id="GO:0046872">
    <property type="term" value="F:metal ion binding"/>
    <property type="evidence" value="ECO:0007669"/>
    <property type="project" value="UniProtKB-KW"/>
</dbReference>
<proteinExistence type="predicted"/>
<reference evidence="3 4" key="1">
    <citation type="submission" date="2014-11" db="EMBL/GenBank/DDBJ databases">
        <title>Pan-genome of Gallibacterium spp.</title>
        <authorList>
            <person name="Kudirkiene E."/>
            <person name="Bojesen A.M."/>
        </authorList>
    </citation>
    <scope>NUCLEOTIDE SEQUENCE [LARGE SCALE GENOMIC DNA]</scope>
    <source>
        <strain evidence="3 4">F298</strain>
    </source>
</reference>
<dbReference type="CDD" id="cd08352">
    <property type="entry name" value="VOC_Bs_YwkD_like"/>
    <property type="match status" value="1"/>
</dbReference>
<dbReference type="PANTHER" id="PTHR36113">
    <property type="entry name" value="LYASE, PUTATIVE-RELATED-RELATED"/>
    <property type="match status" value="1"/>
</dbReference>
<comment type="caution">
    <text evidence="3">The sequence shown here is derived from an EMBL/GenBank/DDBJ whole genome shotgun (WGS) entry which is preliminary data.</text>
</comment>
<dbReference type="InterPro" id="IPR051332">
    <property type="entry name" value="Fosfomycin_Res_Enzymes"/>
</dbReference>
<dbReference type="Gene3D" id="3.10.180.10">
    <property type="entry name" value="2,3-Dihydroxybiphenyl 1,2-Dioxygenase, domain 1"/>
    <property type="match status" value="1"/>
</dbReference>
<dbReference type="EMBL" id="JTJS01000035">
    <property type="protein sequence ID" value="OBX10236.1"/>
    <property type="molecule type" value="Genomic_DNA"/>
</dbReference>
<dbReference type="PATRIC" id="fig|505345.8.peg.829"/>
<dbReference type="InterPro" id="IPR004360">
    <property type="entry name" value="Glyas_Fos-R_dOase_dom"/>
</dbReference>
<gene>
    <name evidence="3" type="ORF">QV07_04130</name>
</gene>
<protein>
    <recommendedName>
        <fullName evidence="2">VOC domain-containing protein</fullName>
    </recommendedName>
</protein>
<feature type="domain" description="VOC" evidence="2">
    <location>
        <begin position="8"/>
        <end position="131"/>
    </location>
</feature>
<dbReference type="InterPro" id="IPR029068">
    <property type="entry name" value="Glyas_Bleomycin-R_OHBP_Dase"/>
</dbReference>
<sequence length="134" mass="15483">MSSSPFLGFHHIALIVSNYEISKHFYVNILGANIIEETYREARDSYKLDLSFSDGSQIELFSFPITPPRPTNPEACGLRHLAFKVENIEQTITYLQQHQVECEPIRVDELTGKKFTFFKDPDGLPLEIYQWDVV</sequence>
<dbReference type="InterPro" id="IPR037523">
    <property type="entry name" value="VOC_core"/>
</dbReference>
<accession>A0A1A7Q800</accession>